<feature type="domain" description="AB hydrolase-1" evidence="1">
    <location>
        <begin position="33"/>
        <end position="258"/>
    </location>
</feature>
<dbReference type="InterPro" id="IPR029058">
    <property type="entry name" value="AB_hydrolase_fold"/>
</dbReference>
<reference evidence="2 3" key="1">
    <citation type="submission" date="2020-03" db="EMBL/GenBank/DDBJ databases">
        <title>Two novel Motilibacter sp.</title>
        <authorList>
            <person name="Liu S."/>
        </authorList>
    </citation>
    <scope>NUCLEOTIDE SEQUENCE [LARGE SCALE GENOMIC DNA]</scope>
    <source>
        <strain evidence="2 3">E257</strain>
    </source>
</reference>
<evidence type="ECO:0000313" key="2">
    <source>
        <dbReference type="EMBL" id="NHC16217.1"/>
    </source>
</evidence>
<dbReference type="EMBL" id="JAANNP010000110">
    <property type="protein sequence ID" value="NHC16217.1"/>
    <property type="molecule type" value="Genomic_DNA"/>
</dbReference>
<dbReference type="Proteomes" id="UP000800981">
    <property type="component" value="Unassembled WGS sequence"/>
</dbReference>
<evidence type="ECO:0000313" key="3">
    <source>
        <dbReference type="Proteomes" id="UP000800981"/>
    </source>
</evidence>
<organism evidence="2 3">
    <name type="scientific">Motilibacter deserti</name>
    <dbReference type="NCBI Taxonomy" id="2714956"/>
    <lineage>
        <taxon>Bacteria</taxon>
        <taxon>Bacillati</taxon>
        <taxon>Actinomycetota</taxon>
        <taxon>Actinomycetes</taxon>
        <taxon>Motilibacterales</taxon>
        <taxon>Motilibacteraceae</taxon>
        <taxon>Motilibacter</taxon>
    </lineage>
</organism>
<dbReference type="Pfam" id="PF12697">
    <property type="entry name" value="Abhydrolase_6"/>
    <property type="match status" value="1"/>
</dbReference>
<dbReference type="GO" id="GO:0016787">
    <property type="term" value="F:hydrolase activity"/>
    <property type="evidence" value="ECO:0007669"/>
    <property type="project" value="UniProtKB-KW"/>
</dbReference>
<evidence type="ECO:0000259" key="1">
    <source>
        <dbReference type="Pfam" id="PF12697"/>
    </source>
</evidence>
<dbReference type="SUPFAM" id="SSF53474">
    <property type="entry name" value="alpha/beta-Hydrolases"/>
    <property type="match status" value="1"/>
</dbReference>
<sequence length="285" mass="30776">MTAADTATDTSALHAHGDVLRVHSTGDPQAPPLLLVHGMEGSWTDWRPLAARLAGMYRLHLLDLPWRAGGEYRWRAASTSHAWLGLAADLVGRPPVGVVAHSFGANVTLQWLARAGVARAVSAAVLIAPFHRPAAVDDDWQTFGRSHADFEAVMTAGMLSRLGPRAGVVEDDILAGMARKMLDRIGPRGFLTLYEHFLTSSELPLAEVDLPTLVVAGTDDPGICNERAVELQRALVAGRLHRSPRLTHFCHLDQSDEVGDLVAQFLDEALAELPTCPPPHPLETT</sequence>
<dbReference type="InterPro" id="IPR050228">
    <property type="entry name" value="Carboxylesterase_BioH"/>
</dbReference>
<dbReference type="PANTHER" id="PTHR43194">
    <property type="entry name" value="HYDROLASE ALPHA/BETA FOLD FAMILY"/>
    <property type="match status" value="1"/>
</dbReference>
<dbReference type="Gene3D" id="3.40.50.1820">
    <property type="entry name" value="alpha/beta hydrolase"/>
    <property type="match status" value="1"/>
</dbReference>
<gene>
    <name evidence="2" type="ORF">G9H71_20740</name>
</gene>
<dbReference type="RefSeq" id="WP_166284677.1">
    <property type="nucleotide sequence ID" value="NZ_JAANNP010000110.1"/>
</dbReference>
<proteinExistence type="predicted"/>
<dbReference type="PANTHER" id="PTHR43194:SF2">
    <property type="entry name" value="PEROXISOMAL MEMBRANE PROTEIN LPX1"/>
    <property type="match status" value="1"/>
</dbReference>
<name>A0ABX0H3B4_9ACTN</name>
<dbReference type="InterPro" id="IPR000073">
    <property type="entry name" value="AB_hydrolase_1"/>
</dbReference>
<comment type="caution">
    <text evidence="2">The sequence shown here is derived from an EMBL/GenBank/DDBJ whole genome shotgun (WGS) entry which is preliminary data.</text>
</comment>
<keyword evidence="3" id="KW-1185">Reference proteome</keyword>
<keyword evidence="2" id="KW-0378">Hydrolase</keyword>
<accession>A0ABX0H3B4</accession>
<protein>
    <submittedName>
        <fullName evidence="2">Alpha/beta hydrolase</fullName>
    </submittedName>
</protein>